<dbReference type="Proteomes" id="UP001279660">
    <property type="component" value="Unassembled WGS sequence"/>
</dbReference>
<feature type="chain" id="PRO_5046905133" evidence="1">
    <location>
        <begin position="25"/>
        <end position="78"/>
    </location>
</feature>
<evidence type="ECO:0000313" key="3">
    <source>
        <dbReference type="Proteomes" id="UP001279660"/>
    </source>
</evidence>
<keyword evidence="3" id="KW-1185">Reference proteome</keyword>
<dbReference type="RefSeq" id="WP_010408224.1">
    <property type="nucleotide sequence ID" value="NZ_JAWXXV010000001.1"/>
</dbReference>
<evidence type="ECO:0000313" key="2">
    <source>
        <dbReference type="EMBL" id="MDX5985387.1"/>
    </source>
</evidence>
<dbReference type="EMBL" id="JAWXXV010000001">
    <property type="protein sequence ID" value="MDX5985387.1"/>
    <property type="molecule type" value="Genomic_DNA"/>
</dbReference>
<keyword evidence="1" id="KW-0732">Signal</keyword>
<reference evidence="2 3" key="1">
    <citation type="submission" date="2023-11" db="EMBL/GenBank/DDBJ databases">
        <title>MicrobeMod: A computational toolkit for identifying prokaryotic methylation and restriction-modification with nanopore sequencing.</title>
        <authorList>
            <person name="Crits-Christoph A."/>
            <person name="Kang S.C."/>
            <person name="Lee H."/>
            <person name="Ostrov N."/>
        </authorList>
    </citation>
    <scope>NUCLEOTIDE SEQUENCE [LARGE SCALE GENOMIC DNA]</scope>
    <source>
        <strain evidence="2 3">ATCC 14820</strain>
    </source>
</reference>
<proteinExistence type="predicted"/>
<comment type="caution">
    <text evidence="2">The sequence shown here is derived from an EMBL/GenBank/DDBJ whole genome shotgun (WGS) entry which is preliminary data.</text>
</comment>
<evidence type="ECO:0000256" key="1">
    <source>
        <dbReference type="SAM" id="SignalP"/>
    </source>
</evidence>
<name>A0ABU4PQF7_9SPHN</name>
<sequence>MKLTHLIAAGLMVAGLGVSTAASAQDYRGDGPRYDHRYDHRGDRRDWRDHGRYYGGDRHRPRCHTEWRHHRRVTVCYR</sequence>
<feature type="signal peptide" evidence="1">
    <location>
        <begin position="1"/>
        <end position="24"/>
    </location>
</feature>
<organism evidence="2 3">
    <name type="scientific">Sphingomonas echinoides</name>
    <dbReference type="NCBI Taxonomy" id="59803"/>
    <lineage>
        <taxon>Bacteria</taxon>
        <taxon>Pseudomonadati</taxon>
        <taxon>Pseudomonadota</taxon>
        <taxon>Alphaproteobacteria</taxon>
        <taxon>Sphingomonadales</taxon>
        <taxon>Sphingomonadaceae</taxon>
        <taxon>Sphingomonas</taxon>
    </lineage>
</organism>
<accession>A0ABU4PQF7</accession>
<protein>
    <submittedName>
        <fullName evidence="2">Uncharacterized protein</fullName>
    </submittedName>
</protein>
<gene>
    <name evidence="2" type="ORF">SIL82_14105</name>
</gene>